<dbReference type="Proteomes" id="UP001385951">
    <property type="component" value="Unassembled WGS sequence"/>
</dbReference>
<protein>
    <submittedName>
        <fullName evidence="2">Uncharacterized protein</fullName>
    </submittedName>
</protein>
<proteinExistence type="predicted"/>
<dbReference type="EMBL" id="JASBNA010000083">
    <property type="protein sequence ID" value="KAK7677714.1"/>
    <property type="molecule type" value="Genomic_DNA"/>
</dbReference>
<reference evidence="2 3" key="1">
    <citation type="submission" date="2022-09" db="EMBL/GenBank/DDBJ databases">
        <authorList>
            <person name="Palmer J.M."/>
        </authorList>
    </citation>
    <scope>NUCLEOTIDE SEQUENCE [LARGE SCALE GENOMIC DNA]</scope>
    <source>
        <strain evidence="2 3">DSM 7382</strain>
    </source>
</reference>
<evidence type="ECO:0000313" key="3">
    <source>
        <dbReference type="Proteomes" id="UP001385951"/>
    </source>
</evidence>
<evidence type="ECO:0000313" key="2">
    <source>
        <dbReference type="EMBL" id="KAK7677714.1"/>
    </source>
</evidence>
<name>A0AAW0FE74_9APHY</name>
<evidence type="ECO:0000256" key="1">
    <source>
        <dbReference type="SAM" id="MobiDB-lite"/>
    </source>
</evidence>
<keyword evidence="3" id="KW-1185">Reference proteome</keyword>
<feature type="compositionally biased region" description="Polar residues" evidence="1">
    <location>
        <begin position="59"/>
        <end position="68"/>
    </location>
</feature>
<organism evidence="2 3">
    <name type="scientific">Cerrena zonata</name>
    <dbReference type="NCBI Taxonomy" id="2478898"/>
    <lineage>
        <taxon>Eukaryota</taxon>
        <taxon>Fungi</taxon>
        <taxon>Dikarya</taxon>
        <taxon>Basidiomycota</taxon>
        <taxon>Agaricomycotina</taxon>
        <taxon>Agaricomycetes</taxon>
        <taxon>Polyporales</taxon>
        <taxon>Cerrenaceae</taxon>
        <taxon>Cerrena</taxon>
    </lineage>
</organism>
<accession>A0AAW0FE74</accession>
<comment type="caution">
    <text evidence="2">The sequence shown here is derived from an EMBL/GenBank/DDBJ whole genome shotgun (WGS) entry which is preliminary data.</text>
</comment>
<feature type="region of interest" description="Disordered" evidence="1">
    <location>
        <begin position="45"/>
        <end position="119"/>
    </location>
</feature>
<sequence>MMPSTKKCARFDCNNLFTPNPDHMEVCSRRCGNVMTWYSLHGLNPLDGTPKINGKTPRPSATTPSMSSVPPPNASHLLPPSVDVSHGNAPSQTLPPPSQPPSSRKKPNHGANWNTQLYPKDNNYHAVSAEAQAFYPPCIAGLVRTTPKPRGPQTAPWR</sequence>
<gene>
    <name evidence="2" type="ORF">QCA50_019266</name>
</gene>
<dbReference type="AlphaFoldDB" id="A0AAW0FE74"/>